<name>T1KJV7_TETUR</name>
<dbReference type="GO" id="GO:0030943">
    <property type="term" value="F:mitochondrion targeting sequence binding"/>
    <property type="evidence" value="ECO:0007669"/>
    <property type="project" value="TreeGrafter"/>
</dbReference>
<evidence type="ECO:0000256" key="8">
    <source>
        <dbReference type="ARBA" id="ARBA00023128"/>
    </source>
</evidence>
<evidence type="ECO:0000256" key="7">
    <source>
        <dbReference type="ARBA" id="ARBA00022989"/>
    </source>
</evidence>
<dbReference type="PANTHER" id="PTHR12430:SF0">
    <property type="entry name" value="TRANSLOCASE OF OUTER MITOCHONDRIAL MEMBRANE 20"/>
    <property type="match status" value="1"/>
</dbReference>
<dbReference type="STRING" id="32264.T1KJV7"/>
<dbReference type="GO" id="GO:0006886">
    <property type="term" value="P:intracellular protein transport"/>
    <property type="evidence" value="ECO:0007669"/>
    <property type="project" value="InterPro"/>
</dbReference>
<dbReference type="InterPro" id="IPR022422">
    <property type="entry name" value="MAS20_rcpt_metazoan"/>
</dbReference>
<evidence type="ECO:0000256" key="3">
    <source>
        <dbReference type="ARBA" id="ARBA00022448"/>
    </source>
</evidence>
<evidence type="ECO:0000256" key="11">
    <source>
        <dbReference type="SAM" id="Phobius"/>
    </source>
</evidence>
<dbReference type="SUPFAM" id="SSF47157">
    <property type="entry name" value="Mitochondrial import receptor subunit Tom20"/>
    <property type="match status" value="1"/>
</dbReference>
<proteinExistence type="inferred from homology"/>
<keyword evidence="3" id="KW-0813">Transport</keyword>
<dbReference type="PRINTS" id="PR01989">
    <property type="entry name" value="EUOM20RECPTR"/>
</dbReference>
<keyword evidence="13" id="KW-1185">Reference proteome</keyword>
<dbReference type="PRINTS" id="PR00351">
    <property type="entry name" value="OM20RECEPTOR"/>
</dbReference>
<keyword evidence="5 10" id="KW-1000">Mitochondrion outer membrane</keyword>
<evidence type="ECO:0000256" key="1">
    <source>
        <dbReference type="ARBA" id="ARBA00004572"/>
    </source>
</evidence>
<evidence type="ECO:0000256" key="6">
    <source>
        <dbReference type="ARBA" id="ARBA00022927"/>
    </source>
</evidence>
<evidence type="ECO:0000256" key="5">
    <source>
        <dbReference type="ARBA" id="ARBA00022787"/>
    </source>
</evidence>
<dbReference type="AlphaFoldDB" id="T1KJV7"/>
<dbReference type="PANTHER" id="PTHR12430">
    <property type="entry name" value="MITOCHONDRIAL IMPORT RECEPTOR SUBUNIT TOM20"/>
    <property type="match status" value="1"/>
</dbReference>
<dbReference type="PIRSF" id="PIRSF037707">
    <property type="entry name" value="MAS20_rcpt"/>
    <property type="match status" value="1"/>
</dbReference>
<evidence type="ECO:0000313" key="12">
    <source>
        <dbReference type="EnsemblMetazoa" id="tetur13g01380.1"/>
    </source>
</evidence>
<dbReference type="EMBL" id="CAEY01000169">
    <property type="status" value="NOT_ANNOTATED_CDS"/>
    <property type="molecule type" value="Genomic_DNA"/>
</dbReference>
<dbReference type="eggNOG" id="KOG4056">
    <property type="taxonomic scope" value="Eukaryota"/>
</dbReference>
<organism evidence="12 13">
    <name type="scientific">Tetranychus urticae</name>
    <name type="common">Two-spotted spider mite</name>
    <dbReference type="NCBI Taxonomy" id="32264"/>
    <lineage>
        <taxon>Eukaryota</taxon>
        <taxon>Metazoa</taxon>
        <taxon>Ecdysozoa</taxon>
        <taxon>Arthropoda</taxon>
        <taxon>Chelicerata</taxon>
        <taxon>Arachnida</taxon>
        <taxon>Acari</taxon>
        <taxon>Acariformes</taxon>
        <taxon>Trombidiformes</taxon>
        <taxon>Prostigmata</taxon>
        <taxon>Eleutherengona</taxon>
        <taxon>Raphignathae</taxon>
        <taxon>Tetranychoidea</taxon>
        <taxon>Tetranychidae</taxon>
        <taxon>Tetranychus</taxon>
    </lineage>
</organism>
<evidence type="ECO:0000256" key="2">
    <source>
        <dbReference type="ARBA" id="ARBA00005792"/>
    </source>
</evidence>
<comment type="similarity">
    <text evidence="2 10">Belongs to the Tom20 family.</text>
</comment>
<comment type="subcellular location">
    <subcellularLocation>
        <location evidence="1">Mitochondrion outer membrane</location>
        <topology evidence="1">Single-pass membrane protein</topology>
    </subcellularLocation>
</comment>
<dbReference type="Proteomes" id="UP000015104">
    <property type="component" value="Unassembled WGS sequence"/>
</dbReference>
<keyword evidence="6" id="KW-0653">Protein transport</keyword>
<dbReference type="Pfam" id="PF02064">
    <property type="entry name" value="MAS20"/>
    <property type="match status" value="1"/>
</dbReference>
<dbReference type="OrthoDB" id="2154253at2759"/>
<dbReference type="Gene3D" id="1.20.960.10">
    <property type="entry name" value="Mitochondrial outer membrane translocase complex, subunit Tom20 domain"/>
    <property type="match status" value="1"/>
</dbReference>
<keyword evidence="7 11" id="KW-1133">Transmembrane helix</keyword>
<dbReference type="InterPro" id="IPR002056">
    <property type="entry name" value="MAS20"/>
</dbReference>
<accession>T1KJV7</accession>
<protein>
    <recommendedName>
        <fullName evidence="14">Mitochondrial import receptor subunit TOM20 homolog</fullName>
    </recommendedName>
</protein>
<feature type="transmembrane region" description="Helical" evidence="11">
    <location>
        <begin position="6"/>
        <end position="24"/>
    </location>
</feature>
<keyword evidence="9 10" id="KW-0472">Membrane</keyword>
<dbReference type="InterPro" id="IPR023392">
    <property type="entry name" value="Tom20_dom_sf"/>
</dbReference>
<dbReference type="GO" id="GO:0005742">
    <property type="term" value="C:mitochondrial outer membrane translocase complex"/>
    <property type="evidence" value="ECO:0007669"/>
    <property type="project" value="UniProtKB-UniRule"/>
</dbReference>
<dbReference type="GO" id="GO:0006605">
    <property type="term" value="P:protein targeting"/>
    <property type="evidence" value="ECO:0007669"/>
    <property type="project" value="InterPro"/>
</dbReference>
<evidence type="ECO:0000256" key="9">
    <source>
        <dbReference type="ARBA" id="ARBA00023136"/>
    </source>
</evidence>
<dbReference type="OMA" id="HEKGIDH"/>
<evidence type="ECO:0000256" key="4">
    <source>
        <dbReference type="ARBA" id="ARBA00022692"/>
    </source>
</evidence>
<keyword evidence="8 10" id="KW-0496">Mitochondrion</keyword>
<dbReference type="GO" id="GO:0008320">
    <property type="term" value="F:protein transmembrane transporter activity"/>
    <property type="evidence" value="ECO:0007669"/>
    <property type="project" value="TreeGrafter"/>
</dbReference>
<gene>
    <name evidence="12" type="primary">107364742</name>
</gene>
<evidence type="ECO:0000313" key="13">
    <source>
        <dbReference type="Proteomes" id="UP000015104"/>
    </source>
</evidence>
<evidence type="ECO:0000256" key="10">
    <source>
        <dbReference type="PIRNR" id="PIRNR037707"/>
    </source>
</evidence>
<dbReference type="EnsemblMetazoa" id="tetur13g01380.1">
    <property type="protein sequence ID" value="tetur13g01380.1"/>
    <property type="gene ID" value="tetur13g01380"/>
</dbReference>
<dbReference type="KEGG" id="tut:107364742"/>
<reference evidence="13" key="1">
    <citation type="submission" date="2011-08" db="EMBL/GenBank/DDBJ databases">
        <authorList>
            <person name="Rombauts S."/>
        </authorList>
    </citation>
    <scope>NUCLEOTIDE SEQUENCE</scope>
    <source>
        <strain evidence="13">London</strain>
    </source>
</reference>
<keyword evidence="4 11" id="KW-0812">Transmembrane</keyword>
<evidence type="ECO:0008006" key="14">
    <source>
        <dbReference type="Google" id="ProtNLM"/>
    </source>
</evidence>
<dbReference type="GO" id="GO:0016031">
    <property type="term" value="P:tRNA import into mitochondrion"/>
    <property type="evidence" value="ECO:0007669"/>
    <property type="project" value="TreeGrafter"/>
</dbReference>
<dbReference type="HOGENOM" id="CLU_100000_1_1_1"/>
<dbReference type="GO" id="GO:0030150">
    <property type="term" value="P:protein import into mitochondrial matrix"/>
    <property type="evidence" value="ECO:0007669"/>
    <property type="project" value="TreeGrafter"/>
</dbReference>
<reference evidence="12" key="2">
    <citation type="submission" date="2015-06" db="UniProtKB">
        <authorList>
            <consortium name="EnsemblMetazoa"/>
        </authorList>
    </citation>
    <scope>IDENTIFICATION</scope>
</reference>
<sequence length="155" mass="17144">MSWMNLRVAAGLAGGLFIAYCVYFDRKRRCDPMFKEKLRERRAAARKKEESSFSSTEFPDLRDQDAVQKFFIQEIQLGEELLGLGDMDGGVEHLTNAVSVCAQPNQLLQVLNQTLPPQIFQGIINRLPSVCQKSAAAAASAATNSSSVMVEDDVE</sequence>